<dbReference type="PANTHER" id="PTHR32481:SF7">
    <property type="entry name" value="AMINOPEPTIDASE YHFE-RELATED"/>
    <property type="match status" value="1"/>
</dbReference>
<dbReference type="CDD" id="cd05657">
    <property type="entry name" value="M42_glucanase_like"/>
    <property type="match status" value="1"/>
</dbReference>
<dbReference type="InterPro" id="IPR051464">
    <property type="entry name" value="Peptidase_M42_aminopept"/>
</dbReference>
<reference evidence="9 10" key="1">
    <citation type="submission" date="2016-10" db="EMBL/GenBank/DDBJ databases">
        <authorList>
            <person name="de Groot N.N."/>
        </authorList>
    </citation>
    <scope>NUCLEOTIDE SEQUENCE [LARGE SCALE GENOMIC DNA]</scope>
    <source>
        <strain evidence="9 10">DSM 45610</strain>
    </source>
</reference>
<feature type="binding site" evidence="8">
    <location>
        <position position="188"/>
    </location>
    <ligand>
        <name>Zn(2+)</name>
        <dbReference type="ChEBI" id="CHEBI:29105"/>
        <label>2</label>
    </ligand>
</feature>
<organism evidence="9 10">
    <name type="scientific">Marininema mesophilum</name>
    <dbReference type="NCBI Taxonomy" id="1048340"/>
    <lineage>
        <taxon>Bacteria</taxon>
        <taxon>Bacillati</taxon>
        <taxon>Bacillota</taxon>
        <taxon>Bacilli</taxon>
        <taxon>Bacillales</taxon>
        <taxon>Thermoactinomycetaceae</taxon>
        <taxon>Marininema</taxon>
    </lineage>
</organism>
<evidence type="ECO:0000313" key="9">
    <source>
        <dbReference type="EMBL" id="SDW70846.1"/>
    </source>
</evidence>
<evidence type="ECO:0000256" key="3">
    <source>
        <dbReference type="ARBA" id="ARBA00022670"/>
    </source>
</evidence>
<feature type="binding site" evidence="8">
    <location>
        <position position="223"/>
    </location>
    <ligand>
        <name>Zn(2+)</name>
        <dbReference type="ChEBI" id="CHEBI:29105"/>
        <label>2</label>
    </ligand>
</feature>
<evidence type="ECO:0000256" key="1">
    <source>
        <dbReference type="ARBA" id="ARBA00006272"/>
    </source>
</evidence>
<comment type="cofactor">
    <cofactor evidence="8">
        <name>a divalent metal cation</name>
        <dbReference type="ChEBI" id="CHEBI:60240"/>
    </cofactor>
    <text evidence="8">Binds 2 divalent metal cations per subunit.</text>
</comment>
<dbReference type="Gene3D" id="3.40.630.10">
    <property type="entry name" value="Zn peptidases"/>
    <property type="match status" value="1"/>
</dbReference>
<dbReference type="SUPFAM" id="SSF101821">
    <property type="entry name" value="Aminopeptidase/glucanase lid domain"/>
    <property type="match status" value="1"/>
</dbReference>
<dbReference type="Pfam" id="PF05343">
    <property type="entry name" value="Peptidase_M42"/>
    <property type="match status" value="1"/>
</dbReference>
<dbReference type="Gene3D" id="2.40.30.40">
    <property type="entry name" value="Peptidase M42, domain 2"/>
    <property type="match status" value="1"/>
</dbReference>
<protein>
    <submittedName>
        <fullName evidence="9">Putative aminopeptidase FrvX</fullName>
    </submittedName>
</protein>
<dbReference type="OrthoDB" id="361940at2"/>
<evidence type="ECO:0000313" key="10">
    <source>
        <dbReference type="Proteomes" id="UP000198534"/>
    </source>
</evidence>
<feature type="binding site" evidence="8">
    <location>
        <position position="71"/>
    </location>
    <ligand>
        <name>Zn(2+)</name>
        <dbReference type="ChEBI" id="CHEBI:29105"/>
        <label>1</label>
    </ligand>
</feature>
<feature type="binding site" evidence="8">
    <location>
        <position position="188"/>
    </location>
    <ligand>
        <name>Zn(2+)</name>
        <dbReference type="ChEBI" id="CHEBI:29105"/>
        <label>1</label>
    </ligand>
</feature>
<dbReference type="AlphaFoldDB" id="A0A1H2VRD3"/>
<keyword evidence="10" id="KW-1185">Reference proteome</keyword>
<feature type="binding site" evidence="8">
    <location>
        <position position="243"/>
    </location>
    <ligand>
        <name>Zn(2+)</name>
        <dbReference type="ChEBI" id="CHEBI:29105"/>
        <label>1</label>
    </ligand>
</feature>
<keyword evidence="3" id="KW-0645">Protease</keyword>
<keyword evidence="5" id="KW-0378">Hydrolase</keyword>
<keyword evidence="4 8" id="KW-0479">Metal-binding</keyword>
<dbReference type="InterPro" id="IPR008007">
    <property type="entry name" value="Peptidase_M42"/>
</dbReference>
<dbReference type="GO" id="GO:0046872">
    <property type="term" value="F:metal ion binding"/>
    <property type="evidence" value="ECO:0007669"/>
    <property type="project" value="UniProtKB-UniRule"/>
</dbReference>
<keyword evidence="2 9" id="KW-0031">Aminopeptidase</keyword>
<comment type="similarity">
    <text evidence="1 6">Belongs to the peptidase M42 family.</text>
</comment>
<evidence type="ECO:0000256" key="7">
    <source>
        <dbReference type="PIRSR" id="PIRSR001123-1"/>
    </source>
</evidence>
<dbReference type="GO" id="GO:0006508">
    <property type="term" value="P:proteolysis"/>
    <property type="evidence" value="ECO:0007669"/>
    <property type="project" value="UniProtKB-KW"/>
</dbReference>
<name>A0A1H2VRD3_9BACL</name>
<dbReference type="InterPro" id="IPR023367">
    <property type="entry name" value="Peptidase_M42_dom2"/>
</dbReference>
<dbReference type="RefSeq" id="WP_091738310.1">
    <property type="nucleotide sequence ID" value="NZ_FNNQ01000005.1"/>
</dbReference>
<dbReference type="EMBL" id="FNNQ01000005">
    <property type="protein sequence ID" value="SDW70846.1"/>
    <property type="molecule type" value="Genomic_DNA"/>
</dbReference>
<proteinExistence type="inferred from homology"/>
<sequence>MNVPLESMVDTLVQLIKIPSPTGHAEEAIQYLEERLEPFKNQIQLERTAKGGLLATLAGEKASPTRLLTAHVDTLGGMVKEVKGNGRLRLTNIGGFAWTTVEGAYCYVETRNGERVTGTVLATHTSVHVYDDARDQKRTEENMEVRLDVRVKNADDVRKLGIEVGDFVSFDPRIEVTESGFVKGRHMDDKASAAILLELLIQLVKEGKRPLLDTHFYFSNYEEVGFGANSSIPAQVREYLAVDMGAIGDVLTTDEFCVSICAKDSSGPYHYGLRKNLINLAEKHDIYYHVDIYPHYGSDASAAVRAGHDLIHGLVGPGVDASHANERTHTDALDNTYRLLYHYIQTESL</sequence>
<dbReference type="Proteomes" id="UP000198534">
    <property type="component" value="Unassembled WGS sequence"/>
</dbReference>
<feature type="active site" description="Proton acceptor" evidence="7">
    <location>
        <position position="222"/>
    </location>
</feature>
<dbReference type="SUPFAM" id="SSF53187">
    <property type="entry name" value="Zn-dependent exopeptidases"/>
    <property type="match status" value="1"/>
</dbReference>
<feature type="binding site" evidence="8">
    <location>
        <position position="323"/>
    </location>
    <ligand>
        <name>Zn(2+)</name>
        <dbReference type="ChEBI" id="CHEBI:29105"/>
        <label>2</label>
    </ligand>
</feature>
<evidence type="ECO:0000256" key="4">
    <source>
        <dbReference type="ARBA" id="ARBA00022723"/>
    </source>
</evidence>
<evidence type="ECO:0000256" key="5">
    <source>
        <dbReference type="ARBA" id="ARBA00022801"/>
    </source>
</evidence>
<evidence type="ECO:0000256" key="8">
    <source>
        <dbReference type="PIRSR" id="PIRSR001123-2"/>
    </source>
</evidence>
<evidence type="ECO:0000256" key="2">
    <source>
        <dbReference type="ARBA" id="ARBA00022438"/>
    </source>
</evidence>
<dbReference type="PANTHER" id="PTHR32481">
    <property type="entry name" value="AMINOPEPTIDASE"/>
    <property type="match status" value="1"/>
</dbReference>
<accession>A0A1H2VRD3</accession>
<dbReference type="GO" id="GO:0004177">
    <property type="term" value="F:aminopeptidase activity"/>
    <property type="evidence" value="ECO:0007669"/>
    <property type="project" value="UniProtKB-UniRule"/>
</dbReference>
<dbReference type="STRING" id="1048340.SAMN05444487_105185"/>
<dbReference type="PIRSF" id="PIRSF001123">
    <property type="entry name" value="PepA_GA"/>
    <property type="match status" value="1"/>
</dbReference>
<evidence type="ECO:0000256" key="6">
    <source>
        <dbReference type="PIRNR" id="PIRNR001123"/>
    </source>
</evidence>
<gene>
    <name evidence="9" type="ORF">SAMN05444487_105185</name>
</gene>